<reference evidence="5 6" key="1">
    <citation type="journal article" date="2009" name="Environ. Microbiol.">
        <title>Genome sequence of Desulfobacterium autotrophicum HRM2, a marine sulfate reducer oxidizing organic carbon completely to carbon dioxide.</title>
        <authorList>
            <person name="Strittmatter A.W."/>
            <person name="Liesegang H."/>
            <person name="Rabus R."/>
            <person name="Decker I."/>
            <person name="Amann J."/>
            <person name="Andres S."/>
            <person name="Henne A."/>
            <person name="Fricke W.F."/>
            <person name="Martinez-Arias R."/>
            <person name="Bartels D."/>
            <person name="Goesmann A."/>
            <person name="Krause L."/>
            <person name="Puehler A."/>
            <person name="Klenk H.P."/>
            <person name="Richter M."/>
            <person name="Schuler M."/>
            <person name="Gloeckner F.O."/>
            <person name="Meyerdierks A."/>
            <person name="Gottschalk G."/>
            <person name="Amann R."/>
        </authorList>
    </citation>
    <scope>NUCLEOTIDE SEQUENCE [LARGE SCALE GENOMIC DNA]</scope>
    <source>
        <strain evidence="6">ATCC 43914 / DSM 3382 / HRM2</strain>
    </source>
</reference>
<keyword evidence="6" id="KW-1185">Reference proteome</keyword>
<protein>
    <submittedName>
        <fullName evidence="5">HTH-type transcriptional regulator (MArR family protein)</fullName>
    </submittedName>
</protein>
<dbReference type="InterPro" id="IPR000835">
    <property type="entry name" value="HTH_MarR-typ"/>
</dbReference>
<evidence type="ECO:0000256" key="2">
    <source>
        <dbReference type="ARBA" id="ARBA00023125"/>
    </source>
</evidence>
<dbReference type="AlphaFoldDB" id="C0QBL2"/>
<evidence type="ECO:0000256" key="3">
    <source>
        <dbReference type="ARBA" id="ARBA00023163"/>
    </source>
</evidence>
<dbReference type="PRINTS" id="PR00598">
    <property type="entry name" value="HTHMARR"/>
</dbReference>
<dbReference type="RefSeq" id="WP_015905755.1">
    <property type="nucleotide sequence ID" value="NC_012108.1"/>
</dbReference>
<evidence type="ECO:0000256" key="1">
    <source>
        <dbReference type="ARBA" id="ARBA00023015"/>
    </source>
</evidence>
<dbReference type="Gene3D" id="1.10.10.10">
    <property type="entry name" value="Winged helix-like DNA-binding domain superfamily/Winged helix DNA-binding domain"/>
    <property type="match status" value="1"/>
</dbReference>
<keyword evidence="2" id="KW-0238">DNA-binding</keyword>
<evidence type="ECO:0000313" key="6">
    <source>
        <dbReference type="Proteomes" id="UP000000442"/>
    </source>
</evidence>
<dbReference type="GO" id="GO:0003677">
    <property type="term" value="F:DNA binding"/>
    <property type="evidence" value="ECO:0007669"/>
    <property type="project" value="UniProtKB-KW"/>
</dbReference>
<gene>
    <name evidence="5" type="ordered locus">HRM2_39560</name>
</gene>
<dbReference type="STRING" id="177437.HRM2_39560"/>
<keyword evidence="3" id="KW-0804">Transcription</keyword>
<accession>C0QBL2</accession>
<dbReference type="SMART" id="SM00347">
    <property type="entry name" value="HTH_MARR"/>
    <property type="match status" value="1"/>
</dbReference>
<dbReference type="PANTHER" id="PTHR42756:SF1">
    <property type="entry name" value="TRANSCRIPTIONAL REPRESSOR OF EMRAB OPERON"/>
    <property type="match status" value="1"/>
</dbReference>
<proteinExistence type="predicted"/>
<dbReference type="PROSITE" id="PS01117">
    <property type="entry name" value="HTH_MARR_1"/>
    <property type="match status" value="1"/>
</dbReference>
<dbReference type="SUPFAM" id="SSF46785">
    <property type="entry name" value="Winged helix' DNA-binding domain"/>
    <property type="match status" value="1"/>
</dbReference>
<dbReference type="eggNOG" id="COG1846">
    <property type="taxonomic scope" value="Bacteria"/>
</dbReference>
<evidence type="ECO:0000259" key="4">
    <source>
        <dbReference type="PROSITE" id="PS50995"/>
    </source>
</evidence>
<dbReference type="GO" id="GO:0003700">
    <property type="term" value="F:DNA-binding transcription factor activity"/>
    <property type="evidence" value="ECO:0007669"/>
    <property type="project" value="InterPro"/>
</dbReference>
<dbReference type="PANTHER" id="PTHR42756">
    <property type="entry name" value="TRANSCRIPTIONAL REGULATOR, MARR"/>
    <property type="match status" value="1"/>
</dbReference>
<evidence type="ECO:0000313" key="5">
    <source>
        <dbReference type="EMBL" id="ACN17014.1"/>
    </source>
</evidence>
<dbReference type="Proteomes" id="UP000000442">
    <property type="component" value="Chromosome"/>
</dbReference>
<keyword evidence="1" id="KW-0805">Transcription regulation</keyword>
<name>C0QBL2_DESAH</name>
<organism evidence="5 6">
    <name type="scientific">Desulforapulum autotrophicum (strain ATCC 43914 / DSM 3382 / VKM B-1955 / HRM2)</name>
    <name type="common">Desulfobacterium autotrophicum</name>
    <dbReference type="NCBI Taxonomy" id="177437"/>
    <lineage>
        <taxon>Bacteria</taxon>
        <taxon>Pseudomonadati</taxon>
        <taxon>Thermodesulfobacteriota</taxon>
        <taxon>Desulfobacteria</taxon>
        <taxon>Desulfobacterales</taxon>
        <taxon>Desulfobacteraceae</taxon>
        <taxon>Desulforapulum</taxon>
    </lineage>
</organism>
<sequence>MNQLKEKSLGFTLHYTTRMAMALLQERIKRHNVAVGQFPILAHLWEEQGITQKALCDLIRVEQPTLANTLKRMERDGLIKRVPDKEDKRQWRIYMTQRALDIKDALQEASRSVNEIINGGMNETEQKEFMRLIGIITSTLENELSKECQ</sequence>
<dbReference type="Pfam" id="PF01047">
    <property type="entry name" value="MarR"/>
    <property type="match status" value="1"/>
</dbReference>
<dbReference type="EMBL" id="CP001087">
    <property type="protein sequence ID" value="ACN17014.1"/>
    <property type="molecule type" value="Genomic_DNA"/>
</dbReference>
<dbReference type="KEGG" id="dat:HRM2_39560"/>
<feature type="domain" description="HTH marR-type" evidence="4">
    <location>
        <begin position="6"/>
        <end position="138"/>
    </location>
</feature>
<dbReference type="OrthoDB" id="5418907at2"/>
<dbReference type="InterPro" id="IPR036388">
    <property type="entry name" value="WH-like_DNA-bd_sf"/>
</dbReference>
<dbReference type="HOGENOM" id="CLU_083287_18_7_7"/>
<dbReference type="InterPro" id="IPR023187">
    <property type="entry name" value="Tscrpt_reg_MarR-type_CS"/>
</dbReference>
<dbReference type="PROSITE" id="PS50995">
    <property type="entry name" value="HTH_MARR_2"/>
    <property type="match status" value="1"/>
</dbReference>
<dbReference type="InterPro" id="IPR036390">
    <property type="entry name" value="WH_DNA-bd_sf"/>
</dbReference>